<organism evidence="2 3">
    <name type="scientific">Eptatretus burgeri</name>
    <name type="common">Inshore hagfish</name>
    <dbReference type="NCBI Taxonomy" id="7764"/>
    <lineage>
        <taxon>Eukaryota</taxon>
        <taxon>Metazoa</taxon>
        <taxon>Chordata</taxon>
        <taxon>Craniata</taxon>
        <taxon>Vertebrata</taxon>
        <taxon>Cyclostomata</taxon>
        <taxon>Myxini</taxon>
        <taxon>Myxiniformes</taxon>
        <taxon>Myxinidae</taxon>
        <taxon>Eptatretinae</taxon>
        <taxon>Eptatretus</taxon>
    </lineage>
</organism>
<dbReference type="PANTHER" id="PTHR15736">
    <property type="entry name" value="PROTEIN FAM131B-RELATED"/>
    <property type="match status" value="1"/>
</dbReference>
<keyword evidence="3" id="KW-1185">Reference proteome</keyword>
<name>A0A8C4QUU8_EPTBU</name>
<evidence type="ECO:0000313" key="3">
    <source>
        <dbReference type="Proteomes" id="UP000694388"/>
    </source>
</evidence>
<dbReference type="Pfam" id="PF15010">
    <property type="entry name" value="FAM131"/>
    <property type="match status" value="1"/>
</dbReference>
<dbReference type="AlphaFoldDB" id="A0A8C4QUU8"/>
<dbReference type="InterPro" id="IPR026782">
    <property type="entry name" value="FAM131"/>
</dbReference>
<protein>
    <submittedName>
        <fullName evidence="2">Uncharacterized protein</fullName>
    </submittedName>
</protein>
<evidence type="ECO:0000313" key="2">
    <source>
        <dbReference type="Ensembl" id="ENSEBUP00000020208.1"/>
    </source>
</evidence>
<reference evidence="2" key="2">
    <citation type="submission" date="2025-09" db="UniProtKB">
        <authorList>
            <consortium name="Ensembl"/>
        </authorList>
    </citation>
    <scope>IDENTIFICATION</scope>
</reference>
<dbReference type="Proteomes" id="UP000694388">
    <property type="component" value="Unplaced"/>
</dbReference>
<evidence type="ECO:0000256" key="1">
    <source>
        <dbReference type="ARBA" id="ARBA00010635"/>
    </source>
</evidence>
<reference evidence="2" key="1">
    <citation type="submission" date="2025-08" db="UniProtKB">
        <authorList>
            <consortium name="Ensembl"/>
        </authorList>
    </citation>
    <scope>IDENTIFICATION</scope>
</reference>
<dbReference type="GeneTree" id="ENSGT00950000183106"/>
<sequence length="223" mass="24456">MWILYHHASGLSQTMREHVTQPTLMARGRVAHVIAWKGWERPGGGRPATPEGQAYSELSATEQAALFAAGVAEQFAIAEARLRAWSSLDDASDESTDVSRSATPSTGQSMPLSFLRCFWGTHCKPKEQQGPFQKRVFHSSFFPTSGINSHTLFNPTLPSRSSKQLFTTISYLPPSKSMIFSRPVNPPQTHLLQIPCFPSVSHCSTILFSPCTPAPSLSVPQIS</sequence>
<accession>A0A8C4QUU8</accession>
<dbReference type="Ensembl" id="ENSEBUT00000020783.1">
    <property type="protein sequence ID" value="ENSEBUP00000020208.1"/>
    <property type="gene ID" value="ENSEBUG00000012540.1"/>
</dbReference>
<comment type="similarity">
    <text evidence="1">Belongs to the FAM131 family.</text>
</comment>
<proteinExistence type="inferred from homology"/>